<dbReference type="Proteomes" id="UP001597418">
    <property type="component" value="Unassembled WGS sequence"/>
</dbReference>
<comment type="similarity">
    <text evidence="1">Belongs to the peptidase C40 family.</text>
</comment>
<gene>
    <name evidence="6" type="ORF">ACFSQ6_01705</name>
</gene>
<accession>A0ABW5UBG1</accession>
<dbReference type="Pfam" id="PF00877">
    <property type="entry name" value="NLPC_P60"/>
    <property type="match status" value="1"/>
</dbReference>
<evidence type="ECO:0000259" key="5">
    <source>
        <dbReference type="PROSITE" id="PS51935"/>
    </source>
</evidence>
<proteinExistence type="inferred from homology"/>
<dbReference type="PANTHER" id="PTHR47053:SF1">
    <property type="entry name" value="MUREIN DD-ENDOPEPTIDASE MEPH-RELATED"/>
    <property type="match status" value="1"/>
</dbReference>
<dbReference type="InterPro" id="IPR038765">
    <property type="entry name" value="Papain-like_cys_pep_sf"/>
</dbReference>
<evidence type="ECO:0000256" key="2">
    <source>
        <dbReference type="ARBA" id="ARBA00022670"/>
    </source>
</evidence>
<keyword evidence="4" id="KW-0788">Thiol protease</keyword>
<dbReference type="InterPro" id="IPR051202">
    <property type="entry name" value="Peptidase_C40"/>
</dbReference>
<keyword evidence="2" id="KW-0645">Protease</keyword>
<evidence type="ECO:0000313" key="6">
    <source>
        <dbReference type="EMBL" id="MFD2742104.1"/>
    </source>
</evidence>
<comment type="caution">
    <text evidence="6">The sequence shown here is derived from an EMBL/GenBank/DDBJ whole genome shotgun (WGS) entry which is preliminary data.</text>
</comment>
<evidence type="ECO:0000256" key="1">
    <source>
        <dbReference type="ARBA" id="ARBA00007074"/>
    </source>
</evidence>
<dbReference type="InterPro" id="IPR000064">
    <property type="entry name" value="NLP_P60_dom"/>
</dbReference>
<keyword evidence="3" id="KW-0378">Hydrolase</keyword>
<organism evidence="6 7">
    <name type="scientific">Sphingobacterium populi</name>
    <dbReference type="NCBI Taxonomy" id="1812824"/>
    <lineage>
        <taxon>Bacteria</taxon>
        <taxon>Pseudomonadati</taxon>
        <taxon>Bacteroidota</taxon>
        <taxon>Sphingobacteriia</taxon>
        <taxon>Sphingobacteriales</taxon>
        <taxon>Sphingobacteriaceae</taxon>
        <taxon>Sphingobacterium</taxon>
    </lineage>
</organism>
<dbReference type="Gene3D" id="3.90.1720.10">
    <property type="entry name" value="endopeptidase domain like (from Nostoc punctiforme)"/>
    <property type="match status" value="1"/>
</dbReference>
<feature type="domain" description="NlpC/P60" evidence="5">
    <location>
        <begin position="49"/>
        <end position="180"/>
    </location>
</feature>
<evidence type="ECO:0000256" key="3">
    <source>
        <dbReference type="ARBA" id="ARBA00022801"/>
    </source>
</evidence>
<name>A0ABW5UBG1_9SPHI</name>
<keyword evidence="7" id="KW-1185">Reference proteome</keyword>
<dbReference type="PROSITE" id="PS51935">
    <property type="entry name" value="NLPC_P60"/>
    <property type="match status" value="1"/>
</dbReference>
<reference evidence="7" key="1">
    <citation type="journal article" date="2019" name="Int. J. Syst. Evol. Microbiol.">
        <title>The Global Catalogue of Microorganisms (GCM) 10K type strain sequencing project: providing services to taxonomists for standard genome sequencing and annotation.</title>
        <authorList>
            <consortium name="The Broad Institute Genomics Platform"/>
            <consortium name="The Broad Institute Genome Sequencing Center for Infectious Disease"/>
            <person name="Wu L."/>
            <person name="Ma J."/>
        </authorList>
    </citation>
    <scope>NUCLEOTIDE SEQUENCE [LARGE SCALE GENOMIC DNA]</scope>
    <source>
        <strain evidence="7">KCTC 42247</strain>
    </source>
</reference>
<dbReference type="EMBL" id="JBHUMB010000005">
    <property type="protein sequence ID" value="MFD2742104.1"/>
    <property type="molecule type" value="Genomic_DNA"/>
</dbReference>
<dbReference type="PANTHER" id="PTHR47053">
    <property type="entry name" value="MUREIN DD-ENDOPEPTIDASE MEPH-RELATED"/>
    <property type="match status" value="1"/>
</dbReference>
<dbReference type="SUPFAM" id="SSF54001">
    <property type="entry name" value="Cysteine proteinases"/>
    <property type="match status" value="1"/>
</dbReference>
<sequence>MKVAHLITISCLMGLFFEYHQPWTTKNRTKPSLITSQNAAILETKESNRSAEDDLIVFARKFLGVKYQYGQADPKRGFDCSGFVYFVFKEFGISLPRSSSGMGQAGADISLEEAKAGDIILFTGTNPANRRIGHVGIVLTNTDSQGLRFIHASSGKAQAVTETNLEGSYQRRFMKIVRVL</sequence>
<protein>
    <submittedName>
        <fullName evidence="6">C40 family peptidase</fullName>
    </submittedName>
</protein>
<evidence type="ECO:0000313" key="7">
    <source>
        <dbReference type="Proteomes" id="UP001597418"/>
    </source>
</evidence>
<evidence type="ECO:0000256" key="4">
    <source>
        <dbReference type="ARBA" id="ARBA00022807"/>
    </source>
</evidence>